<protein>
    <submittedName>
        <fullName evidence="1">Uncharacterized protein</fullName>
    </submittedName>
</protein>
<evidence type="ECO:0000313" key="1">
    <source>
        <dbReference type="EMBL" id="MBY78364.1"/>
    </source>
</evidence>
<dbReference type="AlphaFoldDB" id="A0A2S2QKW7"/>
<organism evidence="1">
    <name type="scientific">Sipha flava</name>
    <name type="common">yellow sugarcane aphid</name>
    <dbReference type="NCBI Taxonomy" id="143950"/>
    <lineage>
        <taxon>Eukaryota</taxon>
        <taxon>Metazoa</taxon>
        <taxon>Ecdysozoa</taxon>
        <taxon>Arthropoda</taxon>
        <taxon>Hexapoda</taxon>
        <taxon>Insecta</taxon>
        <taxon>Pterygota</taxon>
        <taxon>Neoptera</taxon>
        <taxon>Paraneoptera</taxon>
        <taxon>Hemiptera</taxon>
        <taxon>Sternorrhyncha</taxon>
        <taxon>Aphidomorpha</taxon>
        <taxon>Aphidoidea</taxon>
        <taxon>Aphididae</taxon>
        <taxon>Sipha</taxon>
    </lineage>
</organism>
<accession>A0A2S2QKW7</accession>
<gene>
    <name evidence="1" type="ORF">g.1633</name>
</gene>
<reference evidence="1" key="1">
    <citation type="submission" date="2018-04" db="EMBL/GenBank/DDBJ databases">
        <title>Transcriptome assembly of Sipha flava.</title>
        <authorList>
            <person name="Scully E.D."/>
            <person name="Geib S.M."/>
            <person name="Palmer N.A."/>
            <person name="Koch K."/>
            <person name="Bradshaw J."/>
            <person name="Heng-Moss T."/>
            <person name="Sarath G."/>
        </authorList>
    </citation>
    <scope>NUCLEOTIDE SEQUENCE</scope>
</reference>
<name>A0A2S2QKW7_9HEMI</name>
<dbReference type="EMBL" id="GGMS01009161">
    <property type="protein sequence ID" value="MBY78364.1"/>
    <property type="molecule type" value="Transcribed_RNA"/>
</dbReference>
<sequence>MHDSTTGPEHWVYLGESSYTYDSTWCEHFTDRNFADPILSGGWTTQMSLCGSSVNFSNGRIWPPQWPVSTRPNDDEQEETRPDREVINGWRGTVYAVGIKQKTTARIWRDLIARAQKRHF</sequence>
<proteinExistence type="predicted"/>